<dbReference type="InterPro" id="IPR050250">
    <property type="entry name" value="Macrolide_Exporter_MacB"/>
</dbReference>
<feature type="transmembrane region" description="Helical" evidence="8">
    <location>
        <begin position="777"/>
        <end position="802"/>
    </location>
</feature>
<dbReference type="InterPro" id="IPR003838">
    <property type="entry name" value="ABC3_permease_C"/>
</dbReference>
<evidence type="ECO:0000256" key="2">
    <source>
        <dbReference type="ARBA" id="ARBA00022475"/>
    </source>
</evidence>
<feature type="domain" description="ABC3 transporter permease C-terminal" evidence="9">
    <location>
        <begin position="735"/>
        <end position="852"/>
    </location>
</feature>
<dbReference type="EMBL" id="CP101989">
    <property type="protein sequence ID" value="UUI63954.1"/>
    <property type="molecule type" value="Genomic_DNA"/>
</dbReference>
<feature type="transmembrane region" description="Helical" evidence="8">
    <location>
        <begin position="435"/>
        <end position="456"/>
    </location>
</feature>
<feature type="transmembrane region" description="Helical" evidence="8">
    <location>
        <begin position="527"/>
        <end position="546"/>
    </location>
</feature>
<comment type="similarity">
    <text evidence="6">Belongs to the ABC-4 integral membrane protein family.</text>
</comment>
<keyword evidence="2" id="KW-1003">Cell membrane</keyword>
<proteinExistence type="inferred from homology"/>
<dbReference type="PANTHER" id="PTHR30572">
    <property type="entry name" value="MEMBRANE COMPONENT OF TRANSPORTER-RELATED"/>
    <property type="match status" value="1"/>
</dbReference>
<accession>A0ABY5K2C3</accession>
<dbReference type="Proteomes" id="UP001317322">
    <property type="component" value="Chromosome"/>
</dbReference>
<organism evidence="10 11">
    <name type="scientific">Cellulomonas wangsupingiae</name>
    <dbReference type="NCBI Taxonomy" id="2968085"/>
    <lineage>
        <taxon>Bacteria</taxon>
        <taxon>Bacillati</taxon>
        <taxon>Actinomycetota</taxon>
        <taxon>Actinomycetes</taxon>
        <taxon>Micrococcales</taxon>
        <taxon>Cellulomonadaceae</taxon>
        <taxon>Cellulomonas</taxon>
    </lineage>
</organism>
<keyword evidence="4 8" id="KW-1133">Transmembrane helix</keyword>
<dbReference type="RefSeq" id="WP_227565504.1">
    <property type="nucleotide sequence ID" value="NZ_CP101989.1"/>
</dbReference>
<gene>
    <name evidence="10" type="ORF">NP075_12515</name>
</gene>
<evidence type="ECO:0000256" key="4">
    <source>
        <dbReference type="ARBA" id="ARBA00022989"/>
    </source>
</evidence>
<feature type="transmembrane region" description="Helical" evidence="8">
    <location>
        <begin position="727"/>
        <end position="756"/>
    </location>
</feature>
<name>A0ABY5K2C3_9CELL</name>
<protein>
    <submittedName>
        <fullName evidence="10">ABC transporter permease</fullName>
    </submittedName>
</protein>
<evidence type="ECO:0000256" key="7">
    <source>
        <dbReference type="SAM" id="MobiDB-lite"/>
    </source>
</evidence>
<keyword evidence="11" id="KW-1185">Reference proteome</keyword>
<feature type="transmembrane region" description="Helical" evidence="8">
    <location>
        <begin position="285"/>
        <end position="314"/>
    </location>
</feature>
<feature type="compositionally biased region" description="Low complexity" evidence="7">
    <location>
        <begin position="174"/>
        <end position="190"/>
    </location>
</feature>
<dbReference type="Pfam" id="PF02687">
    <property type="entry name" value="FtsX"/>
    <property type="match status" value="2"/>
</dbReference>
<evidence type="ECO:0000313" key="11">
    <source>
        <dbReference type="Proteomes" id="UP001317322"/>
    </source>
</evidence>
<evidence type="ECO:0000256" key="3">
    <source>
        <dbReference type="ARBA" id="ARBA00022692"/>
    </source>
</evidence>
<keyword evidence="3 8" id="KW-0812">Transmembrane</keyword>
<dbReference type="PANTHER" id="PTHR30572:SF4">
    <property type="entry name" value="ABC TRANSPORTER PERMEASE YTRF"/>
    <property type="match status" value="1"/>
</dbReference>
<evidence type="ECO:0000256" key="5">
    <source>
        <dbReference type="ARBA" id="ARBA00023136"/>
    </source>
</evidence>
<evidence type="ECO:0000256" key="6">
    <source>
        <dbReference type="ARBA" id="ARBA00038076"/>
    </source>
</evidence>
<feature type="transmembrane region" description="Helical" evidence="8">
    <location>
        <begin position="468"/>
        <end position="490"/>
    </location>
</feature>
<evidence type="ECO:0000313" key="10">
    <source>
        <dbReference type="EMBL" id="UUI63954.1"/>
    </source>
</evidence>
<evidence type="ECO:0000256" key="1">
    <source>
        <dbReference type="ARBA" id="ARBA00004651"/>
    </source>
</evidence>
<feature type="domain" description="ABC3 transporter permease C-terminal" evidence="9">
    <location>
        <begin position="293"/>
        <end position="414"/>
    </location>
</feature>
<sequence length="859" mass="86428">MLRLTLAQMRRSLPRLVAAGLAILLGSAFLTATLTAGDAITRGGYDAITASYGSADLVVAADEVTLADALEVARDTPGVTAADPLVLGWASFTSGRRSVSQAVLAQPSAPSLASLEVVDGRAPTSSDEVALPPSTAERLGVGVGDTVRATWVVWSDEATAVPTDEAAATSDEGAVATPAAEPAPTQPVATESTADVAVVGLVDDPRGAWSQYGGAGSATVDAVVLWSGRSGLDESGGTVLVEVGEAADVEAVRTAISEDLAGGGEVLTRDEAAIAAVEHFGGGNVIVMLVLGFAAVALLVAGLVIANTFQVIVAQRTRMLALLRCVGARRGQLRASVLLEAGILGLASGTAGVLVGLGLSQAALSVLARTQDGVPLPTTVHPTLTNVVLPVVVGTLVTVGAALVPARAATRVSPVAALRPADDPSVRARPGRVRLAFSLLLTLGGVAALLGGVAMGRAGYAVDAMLPLAVAVLGGATSFVGLLVGAPLWIPAVVSAVGRPVAAISTTARLAAANTVRNPRRTSATSTALVIGVTLVMMMSTGAVSAQASLAREMDERAPVDLVATRIDGAAFTTDVREDVAALDGVAAVVPARSGLVEGASAMVEVLVVGPEQTHVVRDAVAADALASGRSVVPRWWADDATQVEATGGRTARIDVLTRATDGALLTTQAADDLALDEQETALLVLLDPGADAMGVMQDVQDAVGSDAVQVASAAAERQSDERFIDVVLAVVIGLLGVAVLIALIGVANTLSLSVIERRRESATLRAVGLSRRGLRWMLATEGMLIAVVGALIGTVLGLLYGWAGVAAVFGPISDVRLSVPWAHVGAVLVVAVLAGLAASALPARSAARTPPVAALGVD</sequence>
<feature type="transmembrane region" description="Helical" evidence="8">
    <location>
        <begin position="335"/>
        <end position="364"/>
    </location>
</feature>
<feature type="transmembrane region" description="Helical" evidence="8">
    <location>
        <begin position="384"/>
        <end position="404"/>
    </location>
</feature>
<evidence type="ECO:0000256" key="8">
    <source>
        <dbReference type="SAM" id="Phobius"/>
    </source>
</evidence>
<evidence type="ECO:0000259" key="9">
    <source>
        <dbReference type="Pfam" id="PF02687"/>
    </source>
</evidence>
<feature type="transmembrane region" description="Helical" evidence="8">
    <location>
        <begin position="822"/>
        <end position="842"/>
    </location>
</feature>
<reference evidence="10 11" key="1">
    <citation type="submission" date="2022-07" db="EMBL/GenBank/DDBJ databases">
        <title>Novel species in genus cellulomonas.</title>
        <authorList>
            <person name="Ye L."/>
        </authorList>
    </citation>
    <scope>NUCLEOTIDE SEQUENCE [LARGE SCALE GENOMIC DNA]</scope>
    <source>
        <strain evidence="11">zg-Y908</strain>
    </source>
</reference>
<keyword evidence="5 8" id="KW-0472">Membrane</keyword>
<feature type="region of interest" description="Disordered" evidence="7">
    <location>
        <begin position="162"/>
        <end position="190"/>
    </location>
</feature>
<comment type="subcellular location">
    <subcellularLocation>
        <location evidence="1">Cell membrane</location>
        <topology evidence="1">Multi-pass membrane protein</topology>
    </subcellularLocation>
</comment>